<organism evidence="4 5">
    <name type="scientific">Glaciihabitans arcticus</name>
    <dbReference type="NCBI Taxonomy" id="2668039"/>
    <lineage>
        <taxon>Bacteria</taxon>
        <taxon>Bacillati</taxon>
        <taxon>Actinomycetota</taxon>
        <taxon>Actinomycetes</taxon>
        <taxon>Micrococcales</taxon>
        <taxon>Microbacteriaceae</taxon>
        <taxon>Glaciihabitans</taxon>
    </lineage>
</organism>
<protein>
    <submittedName>
        <fullName evidence="4">HAD family hydrolase</fullName>
    </submittedName>
</protein>
<proteinExistence type="predicted"/>
<dbReference type="InterPro" id="IPR051400">
    <property type="entry name" value="HAD-like_hydrolase"/>
</dbReference>
<reference evidence="5" key="1">
    <citation type="submission" date="2019-02" db="EMBL/GenBank/DDBJ databases">
        <title>Glaciihabitans arcticus sp. nov., a psychrotolerant bacterium isolated from polar soil.</title>
        <authorList>
            <person name="Dahal R.H."/>
        </authorList>
    </citation>
    <scope>NUCLEOTIDE SEQUENCE [LARGE SCALE GENOMIC DNA]</scope>
    <source>
        <strain evidence="5">RP-3-7</strain>
    </source>
</reference>
<dbReference type="PANTHER" id="PTHR46470">
    <property type="entry name" value="N-ACYLNEURAMINATE-9-PHOSPHATASE"/>
    <property type="match status" value="1"/>
</dbReference>
<gene>
    <name evidence="4" type="ORF">EYE40_14325</name>
</gene>
<dbReference type="AlphaFoldDB" id="A0A4Q9GQ68"/>
<dbReference type="SUPFAM" id="SSF56784">
    <property type="entry name" value="HAD-like"/>
    <property type="match status" value="1"/>
</dbReference>
<dbReference type="SFLD" id="SFLDS00003">
    <property type="entry name" value="Haloacid_Dehalogenase"/>
    <property type="match status" value="1"/>
</dbReference>
<dbReference type="EMBL" id="SISG01000002">
    <property type="protein sequence ID" value="TBN55385.1"/>
    <property type="molecule type" value="Genomic_DNA"/>
</dbReference>
<dbReference type="GO" id="GO:0016787">
    <property type="term" value="F:hydrolase activity"/>
    <property type="evidence" value="ECO:0007669"/>
    <property type="project" value="UniProtKB-KW"/>
</dbReference>
<keyword evidence="5" id="KW-1185">Reference proteome</keyword>
<dbReference type="InterPro" id="IPR023214">
    <property type="entry name" value="HAD_sf"/>
</dbReference>
<evidence type="ECO:0000313" key="4">
    <source>
        <dbReference type="EMBL" id="TBN55385.1"/>
    </source>
</evidence>
<dbReference type="Pfam" id="PF00702">
    <property type="entry name" value="Hydrolase"/>
    <property type="match status" value="1"/>
</dbReference>
<accession>A0A4Q9GQ68</accession>
<dbReference type="Gene3D" id="1.20.120.1600">
    <property type="match status" value="1"/>
</dbReference>
<dbReference type="InterPro" id="IPR006439">
    <property type="entry name" value="HAD-SF_hydro_IA"/>
</dbReference>
<dbReference type="PRINTS" id="PR00413">
    <property type="entry name" value="HADHALOGNASE"/>
</dbReference>
<comment type="caution">
    <text evidence="4">The sequence shown here is derived from an EMBL/GenBank/DDBJ whole genome shotgun (WGS) entry which is preliminary data.</text>
</comment>
<dbReference type="InterPro" id="IPR036412">
    <property type="entry name" value="HAD-like_sf"/>
</dbReference>
<dbReference type="Gene3D" id="3.40.50.1000">
    <property type="entry name" value="HAD superfamily/HAD-like"/>
    <property type="match status" value="1"/>
</dbReference>
<dbReference type="Proteomes" id="UP000294194">
    <property type="component" value="Unassembled WGS sequence"/>
</dbReference>
<evidence type="ECO:0000256" key="3">
    <source>
        <dbReference type="ARBA" id="ARBA00022842"/>
    </source>
</evidence>
<dbReference type="GO" id="GO:0044281">
    <property type="term" value="P:small molecule metabolic process"/>
    <property type="evidence" value="ECO:0007669"/>
    <property type="project" value="UniProtKB-ARBA"/>
</dbReference>
<dbReference type="NCBIfam" id="TIGR01509">
    <property type="entry name" value="HAD-SF-IA-v3"/>
    <property type="match status" value="1"/>
</dbReference>
<dbReference type="SFLD" id="SFLDG01129">
    <property type="entry name" value="C1.5:_HAD__Beta-PGM__Phosphata"/>
    <property type="match status" value="1"/>
</dbReference>
<keyword evidence="2 4" id="KW-0378">Hydrolase</keyword>
<dbReference type="PANTHER" id="PTHR46470:SF4">
    <property type="entry name" value="5-AMINO-6-(5-PHOSPHO-D-RIBITYLAMINO)URACIL PHOSPHATASE YIGB"/>
    <property type="match status" value="1"/>
</dbReference>
<evidence type="ECO:0000313" key="5">
    <source>
        <dbReference type="Proteomes" id="UP000294194"/>
    </source>
</evidence>
<comment type="cofactor">
    <cofactor evidence="1">
        <name>Mg(2+)</name>
        <dbReference type="ChEBI" id="CHEBI:18420"/>
    </cofactor>
</comment>
<sequence>MTIAVVLFDLDDTLFAHRASVARGIMAHLGTIGGFEGADEAAIVAQWHSLEELHYHRYLAGELDFEGQRSARARDFGLAHSLEIPDPGLWFNTYFERYREAWHLHDDTLPLLDALGAYRLGIITNGEPDFQQRKLVQVGIADRFEKVIASGALGITKPDARIFAHAAAEFGVPLDAAAYIGDRFETDALGAANAGMLGIWLDRTHSASAAQLATADEAGVRVIHSLAEVPAAL</sequence>
<evidence type="ECO:0000256" key="2">
    <source>
        <dbReference type="ARBA" id="ARBA00022801"/>
    </source>
</evidence>
<name>A0A4Q9GQ68_9MICO</name>
<dbReference type="NCBIfam" id="TIGR01549">
    <property type="entry name" value="HAD-SF-IA-v1"/>
    <property type="match status" value="1"/>
</dbReference>
<keyword evidence="3" id="KW-0460">Magnesium</keyword>
<dbReference type="RefSeq" id="WP_130982956.1">
    <property type="nucleotide sequence ID" value="NZ_SISG01000002.1"/>
</dbReference>
<evidence type="ECO:0000256" key="1">
    <source>
        <dbReference type="ARBA" id="ARBA00001946"/>
    </source>
</evidence>